<accession>A0A7J7JMS6</accession>
<dbReference type="AlphaFoldDB" id="A0A7J7JMS6"/>
<evidence type="ECO:0000313" key="2">
    <source>
        <dbReference type="Proteomes" id="UP000593567"/>
    </source>
</evidence>
<keyword evidence="2" id="KW-1185">Reference proteome</keyword>
<comment type="caution">
    <text evidence="1">The sequence shown here is derived from an EMBL/GenBank/DDBJ whole genome shotgun (WGS) entry which is preliminary data.</text>
</comment>
<evidence type="ECO:0000313" key="1">
    <source>
        <dbReference type="EMBL" id="KAF6027337.1"/>
    </source>
</evidence>
<protein>
    <submittedName>
        <fullName evidence="1">Uncharacterized protein</fullName>
    </submittedName>
</protein>
<sequence>MLCITDLEDKYLNMVYAFERQIGIWIRPTNNTIYADVVKKKFKIQLKEAKLSLIKKTLISQSIRAIEENKSFLKYKDYHGRIEYEEIFTKIKTRDLCNVDFLHAIASVEESDAQTI</sequence>
<dbReference type="EMBL" id="VXIV02002106">
    <property type="protein sequence ID" value="KAF6027337.1"/>
    <property type="molecule type" value="Genomic_DNA"/>
</dbReference>
<organism evidence="1 2">
    <name type="scientific">Bugula neritina</name>
    <name type="common">Brown bryozoan</name>
    <name type="synonym">Sertularia neritina</name>
    <dbReference type="NCBI Taxonomy" id="10212"/>
    <lineage>
        <taxon>Eukaryota</taxon>
        <taxon>Metazoa</taxon>
        <taxon>Spiralia</taxon>
        <taxon>Lophotrochozoa</taxon>
        <taxon>Bryozoa</taxon>
        <taxon>Gymnolaemata</taxon>
        <taxon>Cheilostomatida</taxon>
        <taxon>Flustrina</taxon>
        <taxon>Buguloidea</taxon>
        <taxon>Bugulidae</taxon>
        <taxon>Bugula</taxon>
    </lineage>
</organism>
<reference evidence="1" key="1">
    <citation type="submission" date="2020-06" db="EMBL/GenBank/DDBJ databases">
        <title>Draft genome of Bugula neritina, a colonial animal packing powerful symbionts and potential medicines.</title>
        <authorList>
            <person name="Rayko M."/>
        </authorList>
    </citation>
    <scope>NUCLEOTIDE SEQUENCE [LARGE SCALE GENOMIC DNA]</scope>
    <source>
        <strain evidence="1">Kwan_BN1</strain>
    </source>
</reference>
<proteinExistence type="predicted"/>
<name>A0A7J7JMS6_BUGNE</name>
<gene>
    <name evidence="1" type="ORF">EB796_014343</name>
</gene>
<dbReference type="Proteomes" id="UP000593567">
    <property type="component" value="Unassembled WGS sequence"/>
</dbReference>